<feature type="transmembrane region" description="Helical" evidence="12">
    <location>
        <begin position="248"/>
        <end position="270"/>
    </location>
</feature>
<dbReference type="InParanoid" id="A0A1E7FR05"/>
<feature type="transmembrane region" description="Helical" evidence="12">
    <location>
        <begin position="134"/>
        <end position="150"/>
    </location>
</feature>
<feature type="transmembrane region" description="Helical" evidence="12">
    <location>
        <begin position="92"/>
        <end position="113"/>
    </location>
</feature>
<keyword evidence="8" id="KW-0406">Ion transport</keyword>
<dbReference type="Gene3D" id="1.20.1250.20">
    <property type="entry name" value="MFS general substrate transporter like domains"/>
    <property type="match status" value="1"/>
</dbReference>
<feature type="transmembrane region" description="Helical" evidence="12">
    <location>
        <begin position="220"/>
        <end position="242"/>
    </location>
</feature>
<dbReference type="PANTHER" id="PTHR23516">
    <property type="entry name" value="SAM (S-ADENOSYL METHIONINE) TRANSPORTER"/>
    <property type="match status" value="1"/>
</dbReference>
<evidence type="ECO:0000256" key="8">
    <source>
        <dbReference type="ARBA" id="ARBA00023065"/>
    </source>
</evidence>
<evidence type="ECO:0000256" key="4">
    <source>
        <dbReference type="ARBA" id="ARBA00022448"/>
    </source>
</evidence>
<protein>
    <recommendedName>
        <fullName evidence="3">Molybdate-anion transporter</fullName>
    </recommendedName>
    <alternativeName>
        <fullName evidence="10">Major facilitator superfamily domain-containing protein 5</fullName>
    </alternativeName>
    <alternativeName>
        <fullName evidence="11">Molybdate transporter 2 homolog</fullName>
    </alternativeName>
</protein>
<keyword evidence="9 12" id="KW-0472">Membrane</keyword>
<dbReference type="PANTHER" id="PTHR23516:SF1">
    <property type="entry name" value="MOLYBDATE-ANION TRANSPORTER"/>
    <property type="match status" value="1"/>
</dbReference>
<keyword evidence="6 12" id="KW-0812">Transmembrane</keyword>
<dbReference type="EMBL" id="KV784354">
    <property type="protein sequence ID" value="OEU20600.1"/>
    <property type="molecule type" value="Genomic_DNA"/>
</dbReference>
<dbReference type="GO" id="GO:0006811">
    <property type="term" value="P:monoatomic ion transport"/>
    <property type="evidence" value="ECO:0007669"/>
    <property type="project" value="UniProtKB-KW"/>
</dbReference>
<evidence type="ECO:0000256" key="1">
    <source>
        <dbReference type="ARBA" id="ARBA00003019"/>
    </source>
</evidence>
<proteinExistence type="predicted"/>
<feature type="transmembrane region" description="Helical" evidence="12">
    <location>
        <begin position="7"/>
        <end position="28"/>
    </location>
</feature>
<evidence type="ECO:0000256" key="9">
    <source>
        <dbReference type="ARBA" id="ARBA00023136"/>
    </source>
</evidence>
<evidence type="ECO:0000256" key="5">
    <source>
        <dbReference type="ARBA" id="ARBA00022475"/>
    </source>
</evidence>
<reference evidence="13 14" key="1">
    <citation type="submission" date="2016-09" db="EMBL/GenBank/DDBJ databases">
        <title>Extensive genetic diversity and differential bi-allelic expression allows diatom success in the polar Southern Ocean.</title>
        <authorList>
            <consortium name="DOE Joint Genome Institute"/>
            <person name="Mock T."/>
            <person name="Otillar R.P."/>
            <person name="Strauss J."/>
            <person name="Dupont C."/>
            <person name="Frickenhaus S."/>
            <person name="Maumus F."/>
            <person name="Mcmullan M."/>
            <person name="Sanges R."/>
            <person name="Schmutz J."/>
            <person name="Toseland A."/>
            <person name="Valas R."/>
            <person name="Veluchamy A."/>
            <person name="Ward B.J."/>
            <person name="Allen A."/>
            <person name="Barry K."/>
            <person name="Falciatore A."/>
            <person name="Ferrante M."/>
            <person name="Fortunato A.E."/>
            <person name="Gloeckner G."/>
            <person name="Gruber A."/>
            <person name="Hipkin R."/>
            <person name="Janech M."/>
            <person name="Kroth P."/>
            <person name="Leese F."/>
            <person name="Lindquist E."/>
            <person name="Lyon B.R."/>
            <person name="Martin J."/>
            <person name="Mayer C."/>
            <person name="Parker M."/>
            <person name="Quesneville H."/>
            <person name="Raymond J."/>
            <person name="Uhlig C."/>
            <person name="Valentin K.U."/>
            <person name="Worden A.Z."/>
            <person name="Armbrust E.V."/>
            <person name="Bowler C."/>
            <person name="Green B."/>
            <person name="Moulton V."/>
            <person name="Van Oosterhout C."/>
            <person name="Grigoriev I."/>
        </authorList>
    </citation>
    <scope>NUCLEOTIDE SEQUENCE [LARGE SCALE GENOMIC DNA]</scope>
    <source>
        <strain evidence="13 14">CCMP1102</strain>
    </source>
</reference>
<feature type="transmembrane region" description="Helical" evidence="12">
    <location>
        <begin position="34"/>
        <end position="57"/>
    </location>
</feature>
<comment type="function">
    <text evidence="1">Mediates high-affinity intracellular uptake of the rare oligo-element molybdenum.</text>
</comment>
<feature type="transmembrane region" description="Helical" evidence="12">
    <location>
        <begin position="162"/>
        <end position="180"/>
    </location>
</feature>
<evidence type="ECO:0000256" key="7">
    <source>
        <dbReference type="ARBA" id="ARBA00022989"/>
    </source>
</evidence>
<feature type="non-terminal residue" evidence="13">
    <location>
        <position position="1"/>
    </location>
</feature>
<dbReference type="InterPro" id="IPR008509">
    <property type="entry name" value="MOT2/MFSD5"/>
</dbReference>
<name>A0A1E7FR05_9STRA</name>
<keyword evidence="5" id="KW-1003">Cell membrane</keyword>
<dbReference type="GO" id="GO:0015098">
    <property type="term" value="F:molybdate ion transmembrane transporter activity"/>
    <property type="evidence" value="ECO:0007669"/>
    <property type="project" value="InterPro"/>
</dbReference>
<sequence>SFLTFRLSYLFVTLVVMLADGLQGTHLYVLYEGYGFSVASLYCLGFITGAFTAPITGPLIDRFGRKKSALLYCALEVGINMLEQFPFLSGLIVSRIVGGITTNLLSTVFEAWLDTEYRNRGFAKEEYETLMRDSVVVSNLAAIASGYLAHTLAESFGNTGPFQGAVTCTAVAFVVILVLWSENYGKRLGQQDGEVDENKSKSPIAQLKETVTFIKSDSRILRVCITQGLTLGSLHIFIFLWSPLLKEFSAGCTYGLIFGAYMAAGVLGGLCSSGVRKIVTKILSPLTKGSYTFSVALFSFIAYEFSVGIYSPCEGVMRSIYIPPESRGSIMTVPSIIVNVAVAIAV</sequence>
<keyword evidence="7 12" id="KW-1133">Transmembrane helix</keyword>
<dbReference type="Proteomes" id="UP000095751">
    <property type="component" value="Unassembled WGS sequence"/>
</dbReference>
<evidence type="ECO:0000256" key="2">
    <source>
        <dbReference type="ARBA" id="ARBA00004651"/>
    </source>
</evidence>
<evidence type="ECO:0000313" key="14">
    <source>
        <dbReference type="Proteomes" id="UP000095751"/>
    </source>
</evidence>
<organism evidence="13 14">
    <name type="scientific">Fragilariopsis cylindrus CCMP1102</name>
    <dbReference type="NCBI Taxonomy" id="635003"/>
    <lineage>
        <taxon>Eukaryota</taxon>
        <taxon>Sar</taxon>
        <taxon>Stramenopiles</taxon>
        <taxon>Ochrophyta</taxon>
        <taxon>Bacillariophyta</taxon>
        <taxon>Bacillariophyceae</taxon>
        <taxon>Bacillariophycidae</taxon>
        <taxon>Bacillariales</taxon>
        <taxon>Bacillariaceae</taxon>
        <taxon>Fragilariopsis</taxon>
    </lineage>
</organism>
<evidence type="ECO:0000256" key="11">
    <source>
        <dbReference type="ARBA" id="ARBA00032555"/>
    </source>
</evidence>
<dbReference type="Pfam" id="PF05631">
    <property type="entry name" value="MFS_5"/>
    <property type="match status" value="1"/>
</dbReference>
<accession>A0A1E7FR05</accession>
<dbReference type="KEGG" id="fcy:FRACYDRAFT_139198"/>
<dbReference type="InterPro" id="IPR036259">
    <property type="entry name" value="MFS_trans_sf"/>
</dbReference>
<keyword evidence="14" id="KW-1185">Reference proteome</keyword>
<dbReference type="SUPFAM" id="SSF103473">
    <property type="entry name" value="MFS general substrate transporter"/>
    <property type="match status" value="1"/>
</dbReference>
<gene>
    <name evidence="13" type="ORF">FRACYDRAFT_139198</name>
</gene>
<keyword evidence="4" id="KW-0813">Transport</keyword>
<evidence type="ECO:0000313" key="13">
    <source>
        <dbReference type="EMBL" id="OEU20600.1"/>
    </source>
</evidence>
<evidence type="ECO:0000256" key="6">
    <source>
        <dbReference type="ARBA" id="ARBA00022692"/>
    </source>
</evidence>
<evidence type="ECO:0000256" key="3">
    <source>
        <dbReference type="ARBA" id="ARBA00021242"/>
    </source>
</evidence>
<evidence type="ECO:0000256" key="12">
    <source>
        <dbReference type="SAM" id="Phobius"/>
    </source>
</evidence>
<feature type="non-terminal residue" evidence="13">
    <location>
        <position position="346"/>
    </location>
</feature>
<evidence type="ECO:0000256" key="10">
    <source>
        <dbReference type="ARBA" id="ARBA00030646"/>
    </source>
</evidence>
<dbReference type="OrthoDB" id="263957at2759"/>
<dbReference type="AlphaFoldDB" id="A0A1E7FR05"/>
<feature type="transmembrane region" description="Helical" evidence="12">
    <location>
        <begin position="291"/>
        <end position="310"/>
    </location>
</feature>
<dbReference type="GO" id="GO:0005886">
    <property type="term" value="C:plasma membrane"/>
    <property type="evidence" value="ECO:0007669"/>
    <property type="project" value="UniProtKB-SubCell"/>
</dbReference>
<comment type="subcellular location">
    <subcellularLocation>
        <location evidence="2">Cell membrane</location>
        <topology evidence="2">Multi-pass membrane protein</topology>
    </subcellularLocation>
</comment>